<reference evidence="1" key="1">
    <citation type="submission" date="2024-12" db="EMBL/GenBank/DDBJ databases">
        <authorList>
            <person name="Wu N."/>
        </authorList>
    </citation>
    <scope>NUCLEOTIDE SEQUENCE</scope>
    <source>
        <strain evidence="1">P15</strain>
    </source>
</reference>
<evidence type="ECO:0000313" key="1">
    <source>
        <dbReference type="EMBL" id="MFM9332146.1"/>
    </source>
</evidence>
<organism evidence="1 2">
    <name type="scientific">Paenibacillus mesotrionivorans</name>
    <dbReference type="NCBI Taxonomy" id="3160968"/>
    <lineage>
        <taxon>Bacteria</taxon>
        <taxon>Bacillati</taxon>
        <taxon>Bacillota</taxon>
        <taxon>Bacilli</taxon>
        <taxon>Bacillales</taxon>
        <taxon>Paenibacillaceae</taxon>
        <taxon>Paenibacillus</taxon>
    </lineage>
</organism>
<keyword evidence="1" id="KW-0436">Ligase</keyword>
<keyword evidence="2" id="KW-1185">Reference proteome</keyword>
<sequence>MDVTGELRRTIATYKLFEPGDRIVVAASGGPDSTALLHLLFLLSAEAGWQLAVAHANHGFRPSESAYEAEFVRRQAEQRGLPFYYRELDVPGYLKREGGNPQDAARRLRYEFLGETAHAWHAPKVALAHHAGDQAETVLMRILRGTGISGLGGMSFVQDRDGVKLVRPLLRMDKNLLLRELERLQEEYVTDSSNAKTKYTRNRIRLETLPLLAEHNPSVVRALNRLSEVAAADDDFLEGEAGKRVAEMVRKGPGEVRFSGAAFAGLHVALQRRFIKLILNYLFGTTENLDFAAVEQIRSGLLEDGAPNRRMSVSGRVYLDREYDAVRLGTGPASLAPRDYVYPLEAVSGQIALAESGGRLEIALAPAGDEAAETACSYEARFDAEELVFPLQLRNRRPGDRMQVDGLNGSKKVKDIFIDDKVPRFRREHTPVVTDASGAILWIPGIRRAGTAKVTEKTKQILRIRYSPPPDG</sequence>
<proteinExistence type="predicted"/>
<evidence type="ECO:0000313" key="2">
    <source>
        <dbReference type="Proteomes" id="UP001631969"/>
    </source>
</evidence>
<gene>
    <name evidence="1" type="primary">tilS</name>
    <name evidence="1" type="ORF">ACI1P1_28010</name>
</gene>
<protein>
    <submittedName>
        <fullName evidence="1">tRNA lysidine(34) synthetase TilS</fullName>
        <ecNumber evidence="1">6.3.4.19</ecNumber>
    </submittedName>
</protein>
<dbReference type="EMBL" id="JBJURJ010000026">
    <property type="protein sequence ID" value="MFM9332146.1"/>
    <property type="molecule type" value="Genomic_DNA"/>
</dbReference>
<dbReference type="EC" id="6.3.4.19" evidence="1"/>
<name>A0ACC7P857_9BACL</name>
<comment type="caution">
    <text evidence="1">The sequence shown here is derived from an EMBL/GenBank/DDBJ whole genome shotgun (WGS) entry which is preliminary data.</text>
</comment>
<accession>A0ACC7P857</accession>
<dbReference type="Proteomes" id="UP001631969">
    <property type="component" value="Unassembled WGS sequence"/>
</dbReference>